<organism evidence="5 6">
    <name type="scientific">Stegodyphus mimosarum</name>
    <name type="common">African social velvet spider</name>
    <dbReference type="NCBI Taxonomy" id="407821"/>
    <lineage>
        <taxon>Eukaryota</taxon>
        <taxon>Metazoa</taxon>
        <taxon>Ecdysozoa</taxon>
        <taxon>Arthropoda</taxon>
        <taxon>Chelicerata</taxon>
        <taxon>Arachnida</taxon>
        <taxon>Araneae</taxon>
        <taxon>Araneomorphae</taxon>
        <taxon>Entelegynae</taxon>
        <taxon>Eresoidea</taxon>
        <taxon>Eresidae</taxon>
        <taxon>Stegodyphus</taxon>
    </lineage>
</organism>
<dbReference type="GO" id="GO:0005634">
    <property type="term" value="C:nucleus"/>
    <property type="evidence" value="ECO:0007669"/>
    <property type="project" value="TreeGrafter"/>
</dbReference>
<dbReference type="GO" id="GO:0006355">
    <property type="term" value="P:regulation of DNA-templated transcription"/>
    <property type="evidence" value="ECO:0007669"/>
    <property type="project" value="InterPro"/>
</dbReference>
<dbReference type="EMBL" id="KK117269">
    <property type="protein sequence ID" value="KFM70005.1"/>
    <property type="molecule type" value="Genomic_DNA"/>
</dbReference>
<dbReference type="OrthoDB" id="308383at2759"/>
<evidence type="ECO:0000313" key="6">
    <source>
        <dbReference type="Proteomes" id="UP000054359"/>
    </source>
</evidence>
<gene>
    <name evidence="5" type="ORF">X975_07193</name>
</gene>
<dbReference type="InterPro" id="IPR036020">
    <property type="entry name" value="WW_dom_sf"/>
</dbReference>
<evidence type="ECO:0000256" key="2">
    <source>
        <dbReference type="ARBA" id="ARBA00023242"/>
    </source>
</evidence>
<dbReference type="Gene3D" id="2.20.70.10">
    <property type="match status" value="1"/>
</dbReference>
<dbReference type="InterPro" id="IPR013257">
    <property type="entry name" value="SRI"/>
</dbReference>
<comment type="subcellular location">
    <subcellularLocation>
        <location evidence="1">Nucleus</location>
    </subcellularLocation>
</comment>
<dbReference type="CDD" id="cd00201">
    <property type="entry name" value="WW"/>
    <property type="match status" value="1"/>
</dbReference>
<evidence type="ECO:0000313" key="5">
    <source>
        <dbReference type="EMBL" id="KFM70005.1"/>
    </source>
</evidence>
<feature type="compositionally biased region" description="Acidic residues" evidence="3">
    <location>
        <begin position="588"/>
        <end position="598"/>
    </location>
</feature>
<dbReference type="PROSITE" id="PS01159">
    <property type="entry name" value="WW_DOMAIN_1"/>
    <property type="match status" value="1"/>
</dbReference>
<feature type="region of interest" description="Disordered" evidence="3">
    <location>
        <begin position="586"/>
        <end position="634"/>
    </location>
</feature>
<reference evidence="5 6" key="1">
    <citation type="submission" date="2013-11" db="EMBL/GenBank/DDBJ databases">
        <title>Genome sequencing of Stegodyphus mimosarum.</title>
        <authorList>
            <person name="Bechsgaard J."/>
        </authorList>
    </citation>
    <scope>NUCLEOTIDE SEQUENCE [LARGE SCALE GENOMIC DNA]</scope>
</reference>
<dbReference type="GO" id="GO:0032259">
    <property type="term" value="P:methylation"/>
    <property type="evidence" value="ECO:0007669"/>
    <property type="project" value="UniProtKB-KW"/>
</dbReference>
<feature type="non-terminal residue" evidence="5">
    <location>
        <position position="747"/>
    </location>
</feature>
<dbReference type="PANTHER" id="PTHR46711:SF1">
    <property type="entry name" value="HISTONE-LYSINE N-METHYLTRANSFERASE SETD2"/>
    <property type="match status" value="1"/>
</dbReference>
<keyword evidence="5" id="KW-0489">Methyltransferase</keyword>
<protein>
    <submittedName>
        <fullName evidence="5">Histone-lysine N-methyltransferase SETD2</fullName>
    </submittedName>
</protein>
<dbReference type="AlphaFoldDB" id="A0A087TY16"/>
<sequence>MAYLTDVKLKEKILRVLKLLPVPNKTLLLDSKVLNVIEKWASPVPNIGEGDYHSADLSDYPADKDLTVYPKKVKSCDTSDSEPDGIACVQPSESCFISSNLSQSTEVKSNNIISVSNLNNVSELHRGVTGSNVEESTITNGFKNNIADSSRSDEDSADVPDERDTIKFNKTTVELSTLARSLLDSWKDLKEVFRIPRRESQKPKVEGFAEKDNHGGLNEICKNCNIPHEDFCKQCEPKHHDEKSSDRWNVFAEPSMDEKPRKVLLPTPPPSVKEERQYPISHLLTKEEKRKQFARKVQQKDQREAKLQKHLKHPKISDVNGFPDVSSFASDSVSYFNATDENFSFADPSYKTSGNTISPYDQYYYNTKCLQSPRPALLPTPGTESTTINSGPLPSIPDNSATIMYTPNVLYPPPHHPPPQIPYLGGVPPPIPQQPQNVALFGPQATTLPPVSNLLGTGNVTSPSIVPATVMGTETPASNNMSSNLYNDVQNSSCISAHTVISASSLTHGYASNQSGQKTMYYPPYAGTPAAEQISAPQSYALSENTNGETTLKSAPVKLPVNWKTATDSEGNVYYYHVITRQTQWDPPEFDESSENVDDGTPSYDEPKIEHKHEKHSRRSHKKSKKRNSTTVQLKADANSNPVTVEIAKKIKELFRTKMSTFVVQCLNPYRRQECRIGRIANNDDFKHLARKLTHFVMAKELKHCKNVEDLECNDNVKHKARDFIHKYMSKYGPVYKKEKCETPDDD</sequence>
<dbReference type="Pfam" id="PF00397">
    <property type="entry name" value="WW"/>
    <property type="match status" value="1"/>
</dbReference>
<dbReference type="PANTHER" id="PTHR46711">
    <property type="entry name" value="HISTONE-LYSINE N-METHYLTRANSFERASE SETD2"/>
    <property type="match status" value="1"/>
</dbReference>
<dbReference type="PROSITE" id="PS50020">
    <property type="entry name" value="WW_DOMAIN_2"/>
    <property type="match status" value="1"/>
</dbReference>
<dbReference type="InterPro" id="IPR038190">
    <property type="entry name" value="SRI_sf"/>
</dbReference>
<accession>A0A087TY16</accession>
<feature type="domain" description="WW" evidence="4">
    <location>
        <begin position="557"/>
        <end position="590"/>
    </location>
</feature>
<dbReference type="Pfam" id="PF08236">
    <property type="entry name" value="SRI"/>
    <property type="match status" value="1"/>
</dbReference>
<evidence type="ECO:0000256" key="3">
    <source>
        <dbReference type="SAM" id="MobiDB-lite"/>
    </source>
</evidence>
<dbReference type="SMART" id="SM00456">
    <property type="entry name" value="WW"/>
    <property type="match status" value="1"/>
</dbReference>
<keyword evidence="2" id="KW-0539">Nucleus</keyword>
<dbReference type="InterPro" id="IPR001202">
    <property type="entry name" value="WW_dom"/>
</dbReference>
<keyword evidence="5" id="KW-0808">Transferase</keyword>
<feature type="compositionally biased region" description="Basic residues" evidence="3">
    <location>
        <begin position="613"/>
        <end position="628"/>
    </location>
</feature>
<evidence type="ECO:0000259" key="4">
    <source>
        <dbReference type="PROSITE" id="PS50020"/>
    </source>
</evidence>
<dbReference type="InterPro" id="IPR042294">
    <property type="entry name" value="SETD2_animal"/>
</dbReference>
<dbReference type="GO" id="GO:0046975">
    <property type="term" value="F:histone H3K36 methyltransferase activity"/>
    <property type="evidence" value="ECO:0007669"/>
    <property type="project" value="InterPro"/>
</dbReference>
<dbReference type="Gene3D" id="1.10.1740.100">
    <property type="entry name" value="Set2, Rpb1 interacting domain"/>
    <property type="match status" value="1"/>
</dbReference>
<name>A0A087TY16_STEMI</name>
<dbReference type="Proteomes" id="UP000054359">
    <property type="component" value="Unassembled WGS sequence"/>
</dbReference>
<dbReference type="SUPFAM" id="SSF51045">
    <property type="entry name" value="WW domain"/>
    <property type="match status" value="1"/>
</dbReference>
<dbReference type="GO" id="GO:0005694">
    <property type="term" value="C:chromosome"/>
    <property type="evidence" value="ECO:0007669"/>
    <property type="project" value="InterPro"/>
</dbReference>
<dbReference type="STRING" id="407821.A0A087TY16"/>
<evidence type="ECO:0000256" key="1">
    <source>
        <dbReference type="ARBA" id="ARBA00004123"/>
    </source>
</evidence>
<proteinExistence type="predicted"/>
<keyword evidence="6" id="KW-1185">Reference proteome</keyword>